<dbReference type="AlphaFoldDB" id="A0A1B2DG20"/>
<organism evidence="2">
    <name type="scientific">Paenibacillus sp. BIHB 4019</name>
    <dbReference type="NCBI Taxonomy" id="1870819"/>
    <lineage>
        <taxon>Bacteria</taxon>
        <taxon>Bacillati</taxon>
        <taxon>Bacillota</taxon>
        <taxon>Bacilli</taxon>
        <taxon>Bacillales</taxon>
        <taxon>Paenibacillaceae</taxon>
        <taxon>Paenibacillus</taxon>
    </lineage>
</organism>
<name>A0A1B2DG20_9BACL</name>
<sequence length="530" mass="59737">MTSLRILFHLMKADYLERVRRYSFLITVLLSMFIVYKYIPSSDDNYLTLSLQSMRGLYSSAWVGSGVAVLTSMLLSLPAFFLVKNAIERDVQTGVGQIIATTPTTKWMYTMGKMWSNFVYLMSIVAVLMVSALAMQLIRGEDYAVDLVALWLPFMYSTLPTMALVASIAIFFEAVPWLRKGLSNLIYFAMWILSLIFSTKATHSSQDMFGISPIITNMSSEANERIPNSLGGHVSGISPLKGELLTYDWNGVHWTIQMFLERYAWLAAAVIVVTVASFFFHRFDLTRYVKMNKLSKPNGTEKVEPHSKPASRKDTDIKLTPYGAAKWQTNYFTTLALEVRLMLKGQRLWWYLAALAMIVLGLVLPMETVTAYVVPFTWLLPILLWSTMGTNESYYRTHSLVFTAVYPVRNTFVGVWLAGIIVAYLTGSGALIHFLIAGEWDSLMAMGVGGLFIPTLAVALGIWSGNSKLFQVVFMLLWYLGPFNKWDALDFIGSTPEGLERGIYVYYLLATIILLILAVMGRARQAKMYS</sequence>
<feature type="transmembrane region" description="Helical" evidence="1">
    <location>
        <begin position="59"/>
        <end position="83"/>
    </location>
</feature>
<dbReference type="RefSeq" id="WP_099517929.1">
    <property type="nucleotide sequence ID" value="NZ_CP016808.1"/>
</dbReference>
<protein>
    <submittedName>
        <fullName evidence="2">Uncharacterized protein</fullName>
    </submittedName>
</protein>
<feature type="transmembrane region" description="Helical" evidence="1">
    <location>
        <begin position="504"/>
        <end position="523"/>
    </location>
</feature>
<feature type="transmembrane region" description="Helical" evidence="1">
    <location>
        <begin position="263"/>
        <end position="283"/>
    </location>
</feature>
<reference evidence="2" key="1">
    <citation type="submission" date="2016-08" db="EMBL/GenBank/DDBJ databases">
        <title>Complete Genome Seqeunce of Paenibacillus sp. BIHB 4019 from tea rhizoplane.</title>
        <authorList>
            <person name="Thakur R."/>
            <person name="Swarnkar M.K."/>
            <person name="Gulati A."/>
        </authorList>
    </citation>
    <scope>NUCLEOTIDE SEQUENCE [LARGE SCALE GENOMIC DNA]</scope>
    <source>
        <strain evidence="2">BIHB4019</strain>
    </source>
</reference>
<feature type="transmembrane region" description="Helical" evidence="1">
    <location>
        <begin position="184"/>
        <end position="203"/>
    </location>
</feature>
<evidence type="ECO:0000256" key="1">
    <source>
        <dbReference type="SAM" id="Phobius"/>
    </source>
</evidence>
<feature type="transmembrane region" description="Helical" evidence="1">
    <location>
        <begin position="442"/>
        <end position="462"/>
    </location>
</feature>
<feature type="transmembrane region" description="Helical" evidence="1">
    <location>
        <begin position="412"/>
        <end position="436"/>
    </location>
</feature>
<accession>A0A1B2DG20</accession>
<feature type="transmembrane region" description="Helical" evidence="1">
    <location>
        <begin position="21"/>
        <end position="39"/>
    </location>
</feature>
<keyword evidence="1" id="KW-1133">Transmembrane helix</keyword>
<gene>
    <name evidence="2" type="ORF">BBD42_09380</name>
</gene>
<dbReference type="EMBL" id="CP016808">
    <property type="protein sequence ID" value="ANY66646.1"/>
    <property type="molecule type" value="Genomic_DNA"/>
</dbReference>
<feature type="transmembrane region" description="Helical" evidence="1">
    <location>
        <begin position="348"/>
        <end position="366"/>
    </location>
</feature>
<keyword evidence="1" id="KW-0472">Membrane</keyword>
<feature type="transmembrane region" description="Helical" evidence="1">
    <location>
        <begin position="150"/>
        <end position="172"/>
    </location>
</feature>
<keyword evidence="1" id="KW-0812">Transmembrane</keyword>
<proteinExistence type="predicted"/>
<feature type="transmembrane region" description="Helical" evidence="1">
    <location>
        <begin position="118"/>
        <end position="138"/>
    </location>
</feature>
<evidence type="ECO:0000313" key="2">
    <source>
        <dbReference type="EMBL" id="ANY66646.1"/>
    </source>
</evidence>